<comment type="caution">
    <text evidence="1">The sequence shown here is derived from an EMBL/GenBank/DDBJ whole genome shotgun (WGS) entry which is preliminary data.</text>
</comment>
<evidence type="ECO:0000313" key="2">
    <source>
        <dbReference type="Proteomes" id="UP000230821"/>
    </source>
</evidence>
<evidence type="ECO:0000313" key="1">
    <source>
        <dbReference type="EMBL" id="PIE34298.1"/>
    </source>
</evidence>
<proteinExistence type="predicted"/>
<organism evidence="1 2">
    <name type="scientific">candidate division KSB3 bacterium</name>
    <dbReference type="NCBI Taxonomy" id="2044937"/>
    <lineage>
        <taxon>Bacteria</taxon>
        <taxon>candidate division KSB3</taxon>
    </lineage>
</organism>
<dbReference type="AlphaFoldDB" id="A0A2G6KF41"/>
<dbReference type="EMBL" id="PDSK01000090">
    <property type="protein sequence ID" value="PIE34298.1"/>
    <property type="molecule type" value="Genomic_DNA"/>
</dbReference>
<name>A0A2G6KF41_9BACT</name>
<accession>A0A2G6KF41</accession>
<sequence length="77" mass="8673">MKTALFSVSYAGLFMDKRPHLSSLDMTEARIQDIKQALGETKLKTVGWVVYEMCSPLIGGRSRKHLGSSRRKFSVIL</sequence>
<gene>
    <name evidence="1" type="ORF">CSA56_07890</name>
</gene>
<reference evidence="1 2" key="1">
    <citation type="submission" date="2017-10" db="EMBL/GenBank/DDBJ databases">
        <title>Novel microbial diversity and functional potential in the marine mammal oral microbiome.</title>
        <authorList>
            <person name="Dudek N.K."/>
            <person name="Sun C.L."/>
            <person name="Burstein D."/>
            <person name="Kantor R.S."/>
            <person name="Aliaga Goltsman D.S."/>
            <person name="Bik E.M."/>
            <person name="Thomas B.C."/>
            <person name="Banfield J.F."/>
            <person name="Relman D.A."/>
        </authorList>
    </citation>
    <scope>NUCLEOTIDE SEQUENCE [LARGE SCALE GENOMIC DNA]</scope>
    <source>
        <strain evidence="1">DOLJORAL78_47_16</strain>
    </source>
</reference>
<dbReference type="Proteomes" id="UP000230821">
    <property type="component" value="Unassembled WGS sequence"/>
</dbReference>
<protein>
    <submittedName>
        <fullName evidence="1">Uncharacterized protein</fullName>
    </submittedName>
</protein>